<evidence type="ECO:0000256" key="1">
    <source>
        <dbReference type="SAM" id="MobiDB-lite"/>
    </source>
</evidence>
<evidence type="ECO:0000313" key="2">
    <source>
        <dbReference type="EMBL" id="KAK7404652.1"/>
    </source>
</evidence>
<evidence type="ECO:0000313" key="3">
    <source>
        <dbReference type="Proteomes" id="UP001386955"/>
    </source>
</evidence>
<dbReference type="EMBL" id="JAYMYS010000002">
    <property type="protein sequence ID" value="KAK7404652.1"/>
    <property type="molecule type" value="Genomic_DNA"/>
</dbReference>
<accession>A0AAN9T100</accession>
<protein>
    <submittedName>
        <fullName evidence="2">Uncharacterized protein</fullName>
    </submittedName>
</protein>
<dbReference type="AlphaFoldDB" id="A0AAN9T100"/>
<sequence length="145" mass="16608">MRKTEEEEADDEDKRIIIPCAWGSRSVRSCICVSLRRQKCPDESFGYSELDKPPQRWERSRRCVFAVRSLHLILRHLVYVQIKNTTSADISTRKSHVLTNHHRITKLKKPSLHSIRTSSLGSQYNGQVGSLSPYDNGTLSAPDDQ</sequence>
<feature type="region of interest" description="Disordered" evidence="1">
    <location>
        <begin position="123"/>
        <end position="145"/>
    </location>
</feature>
<dbReference type="Proteomes" id="UP001386955">
    <property type="component" value="Unassembled WGS sequence"/>
</dbReference>
<gene>
    <name evidence="2" type="ORF">VNO78_05607</name>
</gene>
<feature type="compositionally biased region" description="Polar residues" evidence="1">
    <location>
        <begin position="123"/>
        <end position="139"/>
    </location>
</feature>
<keyword evidence="3" id="KW-1185">Reference proteome</keyword>
<proteinExistence type="predicted"/>
<comment type="caution">
    <text evidence="2">The sequence shown here is derived from an EMBL/GenBank/DDBJ whole genome shotgun (WGS) entry which is preliminary data.</text>
</comment>
<reference evidence="2 3" key="1">
    <citation type="submission" date="2024-01" db="EMBL/GenBank/DDBJ databases">
        <title>The genomes of 5 underutilized Papilionoideae crops provide insights into root nodulation and disease resistanc.</title>
        <authorList>
            <person name="Jiang F."/>
        </authorList>
    </citation>
    <scope>NUCLEOTIDE SEQUENCE [LARGE SCALE GENOMIC DNA]</scope>
    <source>
        <strain evidence="2">DUOXIRENSHENG_FW03</strain>
        <tissue evidence="2">Leaves</tissue>
    </source>
</reference>
<organism evidence="2 3">
    <name type="scientific">Psophocarpus tetragonolobus</name>
    <name type="common">Winged bean</name>
    <name type="synonym">Dolichos tetragonolobus</name>
    <dbReference type="NCBI Taxonomy" id="3891"/>
    <lineage>
        <taxon>Eukaryota</taxon>
        <taxon>Viridiplantae</taxon>
        <taxon>Streptophyta</taxon>
        <taxon>Embryophyta</taxon>
        <taxon>Tracheophyta</taxon>
        <taxon>Spermatophyta</taxon>
        <taxon>Magnoliopsida</taxon>
        <taxon>eudicotyledons</taxon>
        <taxon>Gunneridae</taxon>
        <taxon>Pentapetalae</taxon>
        <taxon>rosids</taxon>
        <taxon>fabids</taxon>
        <taxon>Fabales</taxon>
        <taxon>Fabaceae</taxon>
        <taxon>Papilionoideae</taxon>
        <taxon>50 kb inversion clade</taxon>
        <taxon>NPAAA clade</taxon>
        <taxon>indigoferoid/millettioid clade</taxon>
        <taxon>Phaseoleae</taxon>
        <taxon>Psophocarpus</taxon>
    </lineage>
</organism>
<name>A0AAN9T100_PSOTE</name>